<comment type="caution">
    <text evidence="4">The sequence shown here is derived from an EMBL/GenBank/DDBJ whole genome shotgun (WGS) entry which is preliminary data.</text>
</comment>
<feature type="region of interest" description="Disordered" evidence="3">
    <location>
        <begin position="75"/>
        <end position="102"/>
    </location>
</feature>
<dbReference type="Pfam" id="PF13855">
    <property type="entry name" value="LRR_8"/>
    <property type="match status" value="1"/>
</dbReference>
<dbReference type="Pfam" id="PF00560">
    <property type="entry name" value="LRR_1"/>
    <property type="match status" value="1"/>
</dbReference>
<dbReference type="PROSITE" id="PS51450">
    <property type="entry name" value="LRR"/>
    <property type="match status" value="3"/>
</dbReference>
<dbReference type="InterPro" id="IPR050216">
    <property type="entry name" value="LRR_domain-containing"/>
</dbReference>
<protein>
    <submittedName>
        <fullName evidence="4">Leucine-rich repeat-containing protein 58</fullName>
    </submittedName>
</protein>
<dbReference type="InterPro" id="IPR003591">
    <property type="entry name" value="Leu-rich_rpt_typical-subtyp"/>
</dbReference>
<reference evidence="4 5" key="1">
    <citation type="submission" date="2020-10" db="EMBL/GenBank/DDBJ databases">
        <authorList>
            <person name="Klimov P.B."/>
            <person name="Dyachkov S.M."/>
            <person name="Chetverikov P.E."/>
        </authorList>
    </citation>
    <scope>NUCLEOTIDE SEQUENCE [LARGE SCALE GENOMIC DNA]</scope>
    <source>
        <strain evidence="4">BMOC 18-1129-001#AD2665</strain>
        <tissue evidence="4">Entire mites</tissue>
    </source>
</reference>
<dbReference type="Proteomes" id="UP000825002">
    <property type="component" value="Unassembled WGS sequence"/>
</dbReference>
<evidence type="ECO:0000313" key="4">
    <source>
        <dbReference type="EMBL" id="KAG9509897.1"/>
    </source>
</evidence>
<feature type="compositionally biased region" description="Polar residues" evidence="3">
    <location>
        <begin position="75"/>
        <end position="100"/>
    </location>
</feature>
<dbReference type="SMART" id="SM00369">
    <property type="entry name" value="LRR_TYP"/>
    <property type="match status" value="6"/>
</dbReference>
<evidence type="ECO:0000313" key="5">
    <source>
        <dbReference type="Proteomes" id="UP000825002"/>
    </source>
</evidence>
<name>A0ABQ7S925_9ACAR</name>
<keyword evidence="5" id="KW-1185">Reference proteome</keyword>
<dbReference type="Gene3D" id="3.80.10.10">
    <property type="entry name" value="Ribonuclease Inhibitor"/>
    <property type="match status" value="2"/>
</dbReference>
<evidence type="ECO:0000256" key="3">
    <source>
        <dbReference type="SAM" id="MobiDB-lite"/>
    </source>
</evidence>
<organism evidence="4 5">
    <name type="scientific">Fragariocoptes setiger</name>
    <dbReference type="NCBI Taxonomy" id="1670756"/>
    <lineage>
        <taxon>Eukaryota</taxon>
        <taxon>Metazoa</taxon>
        <taxon>Ecdysozoa</taxon>
        <taxon>Arthropoda</taxon>
        <taxon>Chelicerata</taxon>
        <taxon>Arachnida</taxon>
        <taxon>Acari</taxon>
        <taxon>Acariformes</taxon>
        <taxon>Trombidiformes</taxon>
        <taxon>Prostigmata</taxon>
        <taxon>Eupodina</taxon>
        <taxon>Eriophyoidea</taxon>
        <taxon>Phytoptidae</taxon>
        <taxon>Fragariocoptes</taxon>
    </lineage>
</organism>
<dbReference type="InterPro" id="IPR032675">
    <property type="entry name" value="LRR_dom_sf"/>
</dbReference>
<proteinExistence type="predicted"/>
<keyword evidence="2" id="KW-0677">Repeat</keyword>
<sequence>MDPGAGNQVLDLSRLNLSCELLDAHVRQLLMHHHDTNDSNDNNDMIVYENNHDRQPYQTTTTTNSSILHQVTQELPTNNRLHTNDNLSPANNHNDEQSSGEILDRQQRSITRINASHNKLGNRLPTVLFEYFSTEQLTSLDLSDNSMYYIDARIIQFPALVQLNLSNNNLTEKSFPSKFAVTLAKCLQTLVLSGNNLAMIPNQLFQLTKLESLYLGGNKLRCLPKEVAQLSKLKVLYLGGNQLKYVAQQVGHLRHLEALALCDNQLETLPSSISRLVNLRSLALHNNNLKTLPQDIVKLDSLIEDIAKTRLLSLLELSARAIKAYNIVYTNQEPGPSGASAIQTNDPLVPKVLVDYLNSACKCVNPKCKGLYISSFHY</sequence>
<gene>
    <name evidence="4" type="primary">lrrc58</name>
    <name evidence="4" type="ORF">GZH46_01571</name>
</gene>
<evidence type="ECO:0000256" key="1">
    <source>
        <dbReference type="ARBA" id="ARBA00022614"/>
    </source>
</evidence>
<dbReference type="PANTHER" id="PTHR48051">
    <property type="match status" value="1"/>
</dbReference>
<dbReference type="InterPro" id="IPR001611">
    <property type="entry name" value="Leu-rich_rpt"/>
</dbReference>
<evidence type="ECO:0000256" key="2">
    <source>
        <dbReference type="ARBA" id="ARBA00022737"/>
    </source>
</evidence>
<dbReference type="SUPFAM" id="SSF52058">
    <property type="entry name" value="L domain-like"/>
    <property type="match status" value="1"/>
</dbReference>
<keyword evidence="1" id="KW-0433">Leucine-rich repeat</keyword>
<feature type="non-terminal residue" evidence="4">
    <location>
        <position position="378"/>
    </location>
</feature>
<accession>A0ABQ7S925</accession>
<dbReference type="EMBL" id="JAIFTH010000293">
    <property type="protein sequence ID" value="KAG9509897.1"/>
    <property type="molecule type" value="Genomic_DNA"/>
</dbReference>
<dbReference type="PANTHER" id="PTHR48051:SF1">
    <property type="entry name" value="RAS SUPPRESSOR PROTEIN 1"/>
    <property type="match status" value="1"/>
</dbReference>